<evidence type="ECO:0008006" key="5">
    <source>
        <dbReference type="Google" id="ProtNLM"/>
    </source>
</evidence>
<evidence type="ECO:0000313" key="4">
    <source>
        <dbReference type="Proteomes" id="UP001066276"/>
    </source>
</evidence>
<keyword evidence="2" id="KW-0732">Signal</keyword>
<evidence type="ECO:0000256" key="2">
    <source>
        <dbReference type="SAM" id="SignalP"/>
    </source>
</evidence>
<dbReference type="EMBL" id="JANPWB010000008">
    <property type="protein sequence ID" value="KAJ1167291.1"/>
    <property type="molecule type" value="Genomic_DNA"/>
</dbReference>
<evidence type="ECO:0000313" key="3">
    <source>
        <dbReference type="EMBL" id="KAJ1167291.1"/>
    </source>
</evidence>
<sequence>MQVFSLLILLLCPHPLSSLCDPAALCLCDPAALCFCDPAAFCLCDPTALCLPAFPCIPPTTWCTCAALRRLHLALSGTGLVGVRFLAPADTDVGWLAADRSEEEGGQRKIAESEPDRLAGGGGRGRARRSRGGIAKLRGFSPPGCLGKWISPGRRLGALGYGGRYL</sequence>
<organism evidence="3 4">
    <name type="scientific">Pleurodeles waltl</name>
    <name type="common">Iberian ribbed newt</name>
    <dbReference type="NCBI Taxonomy" id="8319"/>
    <lineage>
        <taxon>Eukaryota</taxon>
        <taxon>Metazoa</taxon>
        <taxon>Chordata</taxon>
        <taxon>Craniata</taxon>
        <taxon>Vertebrata</taxon>
        <taxon>Euteleostomi</taxon>
        <taxon>Amphibia</taxon>
        <taxon>Batrachia</taxon>
        <taxon>Caudata</taxon>
        <taxon>Salamandroidea</taxon>
        <taxon>Salamandridae</taxon>
        <taxon>Pleurodelinae</taxon>
        <taxon>Pleurodeles</taxon>
    </lineage>
</organism>
<comment type="caution">
    <text evidence="3">The sequence shown here is derived from an EMBL/GenBank/DDBJ whole genome shotgun (WGS) entry which is preliminary data.</text>
</comment>
<accession>A0AAV7STG5</accession>
<feature type="signal peptide" evidence="2">
    <location>
        <begin position="1"/>
        <end position="18"/>
    </location>
</feature>
<name>A0AAV7STG5_PLEWA</name>
<protein>
    <recommendedName>
        <fullName evidence="5">Secreted protein</fullName>
    </recommendedName>
</protein>
<dbReference type="AlphaFoldDB" id="A0AAV7STG5"/>
<feature type="region of interest" description="Disordered" evidence="1">
    <location>
        <begin position="104"/>
        <end position="136"/>
    </location>
</feature>
<keyword evidence="4" id="KW-1185">Reference proteome</keyword>
<gene>
    <name evidence="3" type="ORF">NDU88_007683</name>
</gene>
<evidence type="ECO:0000256" key="1">
    <source>
        <dbReference type="SAM" id="MobiDB-lite"/>
    </source>
</evidence>
<proteinExistence type="predicted"/>
<dbReference type="Proteomes" id="UP001066276">
    <property type="component" value="Chromosome 4_2"/>
</dbReference>
<reference evidence="3" key="1">
    <citation type="journal article" date="2022" name="bioRxiv">
        <title>Sequencing and chromosome-scale assembly of the giantPleurodeles waltlgenome.</title>
        <authorList>
            <person name="Brown T."/>
            <person name="Elewa A."/>
            <person name="Iarovenko S."/>
            <person name="Subramanian E."/>
            <person name="Araus A.J."/>
            <person name="Petzold A."/>
            <person name="Susuki M."/>
            <person name="Suzuki K.-i.T."/>
            <person name="Hayashi T."/>
            <person name="Toyoda A."/>
            <person name="Oliveira C."/>
            <person name="Osipova E."/>
            <person name="Leigh N.D."/>
            <person name="Simon A."/>
            <person name="Yun M.H."/>
        </authorList>
    </citation>
    <scope>NUCLEOTIDE SEQUENCE</scope>
    <source>
        <strain evidence="3">20211129_DDA</strain>
        <tissue evidence="3">Liver</tissue>
    </source>
</reference>
<feature type="compositionally biased region" description="Basic and acidic residues" evidence="1">
    <location>
        <begin position="104"/>
        <end position="117"/>
    </location>
</feature>
<feature type="chain" id="PRO_5043440203" description="Secreted protein" evidence="2">
    <location>
        <begin position="19"/>
        <end position="166"/>
    </location>
</feature>